<feature type="domain" description="Ubiquitin-like" evidence="1">
    <location>
        <begin position="1"/>
        <end position="75"/>
    </location>
</feature>
<accession>A0ABR2L099</accession>
<reference evidence="2 3" key="1">
    <citation type="submission" date="2024-04" db="EMBL/GenBank/DDBJ databases">
        <title>Tritrichomonas musculus Genome.</title>
        <authorList>
            <person name="Alves-Ferreira E."/>
            <person name="Grigg M."/>
            <person name="Lorenzi H."/>
            <person name="Galac M."/>
        </authorList>
    </citation>
    <scope>NUCLEOTIDE SEQUENCE [LARGE SCALE GENOMIC DNA]</scope>
    <source>
        <strain evidence="2 3">EAF2021</strain>
    </source>
</reference>
<dbReference type="InterPro" id="IPR050158">
    <property type="entry name" value="Ubiquitin_ubiquitin-like"/>
</dbReference>
<dbReference type="InterPro" id="IPR000626">
    <property type="entry name" value="Ubiquitin-like_dom"/>
</dbReference>
<evidence type="ECO:0000259" key="1">
    <source>
        <dbReference type="PROSITE" id="PS50053"/>
    </source>
</evidence>
<dbReference type="InterPro" id="IPR019954">
    <property type="entry name" value="Ubiquitin_CS"/>
</dbReference>
<dbReference type="Pfam" id="PF00240">
    <property type="entry name" value="ubiquitin"/>
    <property type="match status" value="1"/>
</dbReference>
<keyword evidence="3" id="KW-1185">Reference proteome</keyword>
<dbReference type="Gene3D" id="3.10.20.90">
    <property type="entry name" value="Phosphatidylinositol 3-kinase Catalytic Subunit, Chain A, domain 1"/>
    <property type="match status" value="1"/>
</dbReference>
<dbReference type="InterPro" id="IPR038765">
    <property type="entry name" value="Papain-like_cys_pep_sf"/>
</dbReference>
<dbReference type="SUPFAM" id="SSF54236">
    <property type="entry name" value="Ubiquitin-like"/>
    <property type="match status" value="1"/>
</dbReference>
<proteinExistence type="predicted"/>
<dbReference type="PANTHER" id="PTHR10666">
    <property type="entry name" value="UBIQUITIN"/>
    <property type="match status" value="1"/>
</dbReference>
<dbReference type="EMBL" id="JAPFFF010000002">
    <property type="protein sequence ID" value="KAK8896607.1"/>
    <property type="molecule type" value="Genomic_DNA"/>
</dbReference>
<dbReference type="InterPro" id="IPR029071">
    <property type="entry name" value="Ubiquitin-like_domsf"/>
</dbReference>
<name>A0ABR2L099_9EUKA</name>
<dbReference type="PROSITE" id="PS50053">
    <property type="entry name" value="UBIQUITIN_2"/>
    <property type="match status" value="1"/>
</dbReference>
<dbReference type="InterPro" id="IPR019956">
    <property type="entry name" value="Ubiquitin_dom"/>
</dbReference>
<comment type="caution">
    <text evidence="2">The sequence shown here is derived from an EMBL/GenBank/DDBJ whole genome shotgun (WGS) entry which is preliminary data.</text>
</comment>
<dbReference type="PRINTS" id="PR00348">
    <property type="entry name" value="UBIQUITIN"/>
</dbReference>
<sequence>MQIFIRYIKNYVLNVEPTITIYDLKRLIKDHIGMPIIRQRLIFRGKSLDDSSATLEDYSIEEDTTIHLVYKSFGGGCNVYIPSTCAVRFMGNDDTVYDYPLESGRLSNRYIRNTNATNVYDQLDTGTCYAHSAASAYINTILRIYGHKPPPTMEECFRIACYNGDKKGGDPEKSIRLLEEHFNYGILCESTYYNPTIRETMTISIILSFTTSKQGWRDVANGSLLEKAEGIQTVDWHAALIEGYDFDHDCCVCKNSWGENTACGRFNIDPLATHDHYFTKVYFTTESIRGKAPEFIPTLYKVPSSLTNYNAFFMDKETATYSSEYVCEICQYDFDMEDIPYGCEYIGYDIDQWIETHLKRTPEFQEEYNEKHKKFILSKKAHHTQHSVKKDNDICLLL</sequence>
<evidence type="ECO:0000313" key="2">
    <source>
        <dbReference type="EMBL" id="KAK8896607.1"/>
    </source>
</evidence>
<dbReference type="SUPFAM" id="SSF54001">
    <property type="entry name" value="Cysteine proteinases"/>
    <property type="match status" value="1"/>
</dbReference>
<gene>
    <name evidence="2" type="ORF">M9Y10_014517</name>
</gene>
<dbReference type="SMART" id="SM00213">
    <property type="entry name" value="UBQ"/>
    <property type="match status" value="1"/>
</dbReference>
<organism evidence="2 3">
    <name type="scientific">Tritrichomonas musculus</name>
    <dbReference type="NCBI Taxonomy" id="1915356"/>
    <lineage>
        <taxon>Eukaryota</taxon>
        <taxon>Metamonada</taxon>
        <taxon>Parabasalia</taxon>
        <taxon>Tritrichomonadida</taxon>
        <taxon>Tritrichomonadidae</taxon>
        <taxon>Tritrichomonas</taxon>
    </lineage>
</organism>
<dbReference type="Proteomes" id="UP001470230">
    <property type="component" value="Unassembled WGS sequence"/>
</dbReference>
<protein>
    <submittedName>
        <fullName evidence="2">Ubiquitin fusion protein</fullName>
    </submittedName>
</protein>
<evidence type="ECO:0000313" key="3">
    <source>
        <dbReference type="Proteomes" id="UP001470230"/>
    </source>
</evidence>
<dbReference type="PROSITE" id="PS00299">
    <property type="entry name" value="UBIQUITIN_1"/>
    <property type="match status" value="1"/>
</dbReference>